<protein>
    <submittedName>
        <fullName evidence="1">Uncharacterized protein</fullName>
    </submittedName>
</protein>
<accession>A0A2H5PWL2</accession>
<gene>
    <name evidence="1" type="ORF">CUMW_174280</name>
</gene>
<name>A0A2H5PWL2_CITUN</name>
<evidence type="ECO:0000313" key="1">
    <source>
        <dbReference type="EMBL" id="GAY56757.1"/>
    </source>
</evidence>
<evidence type="ECO:0000313" key="2">
    <source>
        <dbReference type="Proteomes" id="UP000236630"/>
    </source>
</evidence>
<sequence length="128" mass="15128">MLLLVPGIYYLIHQLVTVLHRDIYNCYDSSTCPSKYPSQRRDYMSIQIPLTEERCLYSTRRDIYNCYDSSTCPSKYPSQRRDVSTPLAGHYTDIYNLQLHSQYMPIQIPLTEERCLYSTRIAQGRKML</sequence>
<dbReference type="Proteomes" id="UP000236630">
    <property type="component" value="Unassembled WGS sequence"/>
</dbReference>
<dbReference type="AlphaFoldDB" id="A0A2H5PWL2"/>
<organism evidence="1 2">
    <name type="scientific">Citrus unshiu</name>
    <name type="common">Satsuma mandarin</name>
    <name type="synonym">Citrus nobilis var. unshiu</name>
    <dbReference type="NCBI Taxonomy" id="55188"/>
    <lineage>
        <taxon>Eukaryota</taxon>
        <taxon>Viridiplantae</taxon>
        <taxon>Streptophyta</taxon>
        <taxon>Embryophyta</taxon>
        <taxon>Tracheophyta</taxon>
        <taxon>Spermatophyta</taxon>
        <taxon>Magnoliopsida</taxon>
        <taxon>eudicotyledons</taxon>
        <taxon>Gunneridae</taxon>
        <taxon>Pentapetalae</taxon>
        <taxon>rosids</taxon>
        <taxon>malvids</taxon>
        <taxon>Sapindales</taxon>
        <taxon>Rutaceae</taxon>
        <taxon>Aurantioideae</taxon>
        <taxon>Citrus</taxon>
    </lineage>
</organism>
<comment type="caution">
    <text evidence="1">The sequence shown here is derived from an EMBL/GenBank/DDBJ whole genome shotgun (WGS) entry which is preliminary data.</text>
</comment>
<proteinExistence type="predicted"/>
<keyword evidence="2" id="KW-1185">Reference proteome</keyword>
<reference evidence="1 2" key="1">
    <citation type="journal article" date="2017" name="Front. Genet.">
        <title>Draft sequencing of the heterozygous diploid genome of Satsuma (Citrus unshiu Marc.) using a hybrid assembly approach.</title>
        <authorList>
            <person name="Shimizu T."/>
            <person name="Tanizawa Y."/>
            <person name="Mochizuki T."/>
            <person name="Nagasaki H."/>
            <person name="Yoshioka T."/>
            <person name="Toyoda A."/>
            <person name="Fujiyama A."/>
            <person name="Kaminuma E."/>
            <person name="Nakamura Y."/>
        </authorList>
    </citation>
    <scope>NUCLEOTIDE SEQUENCE [LARGE SCALE GENOMIC DNA]</scope>
    <source>
        <strain evidence="2">cv. Miyagawa wase</strain>
    </source>
</reference>
<dbReference type="EMBL" id="BDQV01000144">
    <property type="protein sequence ID" value="GAY56757.1"/>
    <property type="molecule type" value="Genomic_DNA"/>
</dbReference>